<reference evidence="1" key="1">
    <citation type="submission" date="2021-01" db="EMBL/GenBank/DDBJ databases">
        <title>Whole genome shotgun sequence of Virgisporangium aurantiacum NBRC 16421.</title>
        <authorList>
            <person name="Komaki H."/>
            <person name="Tamura T."/>
        </authorList>
    </citation>
    <scope>NUCLEOTIDE SEQUENCE</scope>
    <source>
        <strain evidence="1">NBRC 16421</strain>
    </source>
</reference>
<dbReference type="InterPro" id="IPR045825">
    <property type="entry name" value="RamS"/>
</dbReference>
<evidence type="ECO:0000313" key="1">
    <source>
        <dbReference type="EMBL" id="GIJ63959.1"/>
    </source>
</evidence>
<dbReference type="Proteomes" id="UP000612585">
    <property type="component" value="Unassembled WGS sequence"/>
</dbReference>
<dbReference type="EMBL" id="BOPG01000105">
    <property type="protein sequence ID" value="GIJ63959.1"/>
    <property type="molecule type" value="Genomic_DNA"/>
</dbReference>
<dbReference type="AlphaFoldDB" id="A0A8J3ZHF5"/>
<evidence type="ECO:0000313" key="2">
    <source>
        <dbReference type="Proteomes" id="UP000612585"/>
    </source>
</evidence>
<sequence>MSFVLGLQAIDNQSSEDPHIMISTWSFLLCASSLSTFVCFQPESS</sequence>
<name>A0A8J3ZHF5_9ACTN</name>
<proteinExistence type="predicted"/>
<comment type="caution">
    <text evidence="1">The sequence shown here is derived from an EMBL/GenBank/DDBJ whole genome shotgun (WGS) entry which is preliminary data.</text>
</comment>
<dbReference type="RefSeq" id="WP_204011608.1">
    <property type="nucleotide sequence ID" value="NZ_BOPG01000105.1"/>
</dbReference>
<dbReference type="Pfam" id="PF19402">
    <property type="entry name" value="RamS"/>
    <property type="match status" value="1"/>
</dbReference>
<dbReference type="NCBIfam" id="NF033212">
    <property type="entry name" value="SapB_AmfS_lanti"/>
    <property type="match status" value="1"/>
</dbReference>
<gene>
    <name evidence="1" type="ORF">Vau01_114750</name>
</gene>
<protein>
    <submittedName>
        <fullName evidence="1">Uncharacterized protein</fullName>
    </submittedName>
</protein>
<organism evidence="1 2">
    <name type="scientific">Virgisporangium aurantiacum</name>
    <dbReference type="NCBI Taxonomy" id="175570"/>
    <lineage>
        <taxon>Bacteria</taxon>
        <taxon>Bacillati</taxon>
        <taxon>Actinomycetota</taxon>
        <taxon>Actinomycetes</taxon>
        <taxon>Micromonosporales</taxon>
        <taxon>Micromonosporaceae</taxon>
        <taxon>Virgisporangium</taxon>
    </lineage>
</organism>
<accession>A0A8J3ZHF5</accession>
<keyword evidence="2" id="KW-1185">Reference proteome</keyword>